<dbReference type="Proteomes" id="UP000233524">
    <property type="component" value="Unassembled WGS sequence"/>
</dbReference>
<dbReference type="EMBL" id="NLAX01001623">
    <property type="protein sequence ID" value="PKS05437.1"/>
    <property type="molecule type" value="Genomic_DNA"/>
</dbReference>
<dbReference type="PANTHER" id="PTHR24148:SF64">
    <property type="entry name" value="HETEROKARYON INCOMPATIBILITY DOMAIN-CONTAINING PROTEIN"/>
    <property type="match status" value="1"/>
</dbReference>
<feature type="domain" description="Heterokaryon incompatibility" evidence="2">
    <location>
        <begin position="1"/>
        <end position="77"/>
    </location>
</feature>
<dbReference type="InterPro" id="IPR010730">
    <property type="entry name" value="HET"/>
</dbReference>
<dbReference type="Pfam" id="PF06985">
    <property type="entry name" value="HET"/>
    <property type="match status" value="1"/>
</dbReference>
<sequence length="498" mass="55800">MAHIYTRALNTVIWVGESSDTTPEGMSLITEIRNFQDLPEPGLLQDVGLPALESPAWKGCWDILSRQWFTRLWTIQEAVLSSSPWVMCGEHIVEFSALSNVCAKLQKTPLGEALTQLYSTDDDLSRTVPVWHAAENIDNLKALRKTLGTKSLLTTLQLTRYSQSWDPRDKVYGMLSMARSETRVRVDYKPTNTAADVFYDTAVVDLDRDPACLVQLLTSVDHDPGSTADGLPSWVPDWHKQRATESLGFSTTSENVYNASAAEFKYTRGDFSHNPATRELMLQARIVGEISFLHKTCMDATLDIEAPAEKNSFLAEWIAKASSFAPTSERYGGKVLDTFWRTLVAGKDDSSMWTAPDSFAEIFSLIFDETTGGSQSEPSLPGQTYSPRQQRPRGKGRLELSNLRSRKPAETFAQIQTAMAVLKNRKLGYLESGHIGLFPRYARVGDLVCVFRGFHVPFVIRLREDGRYTFLAECYLHGIMNGEIMKSEEIKEEPVALV</sequence>
<organism evidence="3 4">
    <name type="scientific">Lomentospora prolificans</name>
    <dbReference type="NCBI Taxonomy" id="41688"/>
    <lineage>
        <taxon>Eukaryota</taxon>
        <taxon>Fungi</taxon>
        <taxon>Dikarya</taxon>
        <taxon>Ascomycota</taxon>
        <taxon>Pezizomycotina</taxon>
        <taxon>Sordariomycetes</taxon>
        <taxon>Hypocreomycetidae</taxon>
        <taxon>Microascales</taxon>
        <taxon>Microascaceae</taxon>
        <taxon>Lomentospora</taxon>
    </lineage>
</organism>
<evidence type="ECO:0000259" key="2">
    <source>
        <dbReference type="Pfam" id="PF06985"/>
    </source>
</evidence>
<accession>A0A2N3MZ31</accession>
<evidence type="ECO:0000313" key="4">
    <source>
        <dbReference type="Proteomes" id="UP000233524"/>
    </source>
</evidence>
<feature type="compositionally biased region" description="Polar residues" evidence="1">
    <location>
        <begin position="371"/>
        <end position="389"/>
    </location>
</feature>
<dbReference type="VEuPathDB" id="FungiDB:jhhlp_008813"/>
<dbReference type="PANTHER" id="PTHR24148">
    <property type="entry name" value="ANKYRIN REPEAT DOMAIN-CONTAINING PROTEIN 39 HOMOLOG-RELATED"/>
    <property type="match status" value="1"/>
</dbReference>
<reference evidence="3 4" key="1">
    <citation type="journal article" date="2017" name="G3 (Bethesda)">
        <title>First Draft Genome Sequence of the Pathogenic Fungus Lomentospora prolificans (Formerly Scedosporium prolificans).</title>
        <authorList>
            <person name="Luo R."/>
            <person name="Zimin A."/>
            <person name="Workman R."/>
            <person name="Fan Y."/>
            <person name="Pertea G."/>
            <person name="Grossman N."/>
            <person name="Wear M.P."/>
            <person name="Jia B."/>
            <person name="Miller H."/>
            <person name="Casadevall A."/>
            <person name="Timp W."/>
            <person name="Zhang S.X."/>
            <person name="Salzberg S.L."/>
        </authorList>
    </citation>
    <scope>NUCLEOTIDE SEQUENCE [LARGE SCALE GENOMIC DNA]</scope>
    <source>
        <strain evidence="3 4">JHH-5317</strain>
    </source>
</reference>
<dbReference type="AlphaFoldDB" id="A0A2N3MZ31"/>
<dbReference type="InParanoid" id="A0A2N3MZ31"/>
<evidence type="ECO:0000256" key="1">
    <source>
        <dbReference type="SAM" id="MobiDB-lite"/>
    </source>
</evidence>
<dbReference type="Pfam" id="PF26639">
    <property type="entry name" value="Het-6_barrel"/>
    <property type="match status" value="1"/>
</dbReference>
<keyword evidence="4" id="KW-1185">Reference proteome</keyword>
<dbReference type="InterPro" id="IPR052895">
    <property type="entry name" value="HetReg/Transcr_Mod"/>
</dbReference>
<dbReference type="OrthoDB" id="3548654at2759"/>
<feature type="region of interest" description="Disordered" evidence="1">
    <location>
        <begin position="370"/>
        <end position="395"/>
    </location>
</feature>
<protein>
    <recommendedName>
        <fullName evidence="2">Heterokaryon incompatibility domain-containing protein</fullName>
    </recommendedName>
</protein>
<gene>
    <name evidence="3" type="ORF">jhhlp_008813</name>
</gene>
<evidence type="ECO:0000313" key="3">
    <source>
        <dbReference type="EMBL" id="PKS05437.1"/>
    </source>
</evidence>
<name>A0A2N3MZ31_9PEZI</name>
<proteinExistence type="predicted"/>
<dbReference type="STRING" id="41688.A0A2N3MZ31"/>
<comment type="caution">
    <text evidence="3">The sequence shown here is derived from an EMBL/GenBank/DDBJ whole genome shotgun (WGS) entry which is preliminary data.</text>
</comment>